<evidence type="ECO:0000256" key="2">
    <source>
        <dbReference type="ARBA" id="ARBA00022448"/>
    </source>
</evidence>
<feature type="non-terminal residue" evidence="7">
    <location>
        <position position="546"/>
    </location>
</feature>
<dbReference type="EMBL" id="UINC01000538">
    <property type="protein sequence ID" value="SUZ57045.1"/>
    <property type="molecule type" value="Genomic_DNA"/>
</dbReference>
<proteinExistence type="predicted"/>
<feature type="transmembrane region" description="Helical" evidence="6">
    <location>
        <begin position="231"/>
        <end position="250"/>
    </location>
</feature>
<evidence type="ECO:0000256" key="3">
    <source>
        <dbReference type="ARBA" id="ARBA00022692"/>
    </source>
</evidence>
<feature type="transmembrane region" description="Helical" evidence="6">
    <location>
        <begin position="443"/>
        <end position="467"/>
    </location>
</feature>
<organism evidence="7">
    <name type="scientific">marine metagenome</name>
    <dbReference type="NCBI Taxonomy" id="408172"/>
    <lineage>
        <taxon>unclassified sequences</taxon>
        <taxon>metagenomes</taxon>
        <taxon>ecological metagenomes</taxon>
    </lineage>
</organism>
<feature type="transmembrane region" description="Helical" evidence="6">
    <location>
        <begin position="104"/>
        <end position="124"/>
    </location>
</feature>
<feature type="transmembrane region" description="Helical" evidence="6">
    <location>
        <begin position="507"/>
        <end position="528"/>
    </location>
</feature>
<name>A0A381NR12_9ZZZZ</name>
<feature type="transmembrane region" description="Helical" evidence="6">
    <location>
        <begin position="302"/>
        <end position="323"/>
    </location>
</feature>
<feature type="transmembrane region" description="Helical" evidence="6">
    <location>
        <begin position="479"/>
        <end position="501"/>
    </location>
</feature>
<gene>
    <name evidence="7" type="ORF">METZ01_LOCUS9899</name>
</gene>
<keyword evidence="3 6" id="KW-0812">Transmembrane</keyword>
<evidence type="ECO:0000256" key="6">
    <source>
        <dbReference type="SAM" id="Phobius"/>
    </source>
</evidence>
<keyword evidence="4 6" id="KW-1133">Transmembrane helix</keyword>
<comment type="subcellular location">
    <subcellularLocation>
        <location evidence="1">Endomembrane system</location>
        <topology evidence="1">Multi-pass membrane protein</topology>
    </subcellularLocation>
</comment>
<dbReference type="Pfam" id="PF11700">
    <property type="entry name" value="ATG22"/>
    <property type="match status" value="2"/>
</dbReference>
<dbReference type="PANTHER" id="PTHR23519:SF1">
    <property type="entry name" value="AUTOPHAGY-RELATED PROTEIN 22"/>
    <property type="match status" value="1"/>
</dbReference>
<dbReference type="InterPro" id="IPR036259">
    <property type="entry name" value="MFS_trans_sf"/>
</dbReference>
<dbReference type="Gene3D" id="1.20.1250.20">
    <property type="entry name" value="MFS general substrate transporter like domains"/>
    <property type="match status" value="1"/>
</dbReference>
<feature type="non-terminal residue" evidence="7">
    <location>
        <position position="1"/>
    </location>
</feature>
<protein>
    <recommendedName>
        <fullName evidence="8">Major facilitator superfamily (MFS) profile domain-containing protein</fullName>
    </recommendedName>
</protein>
<feature type="transmembrane region" description="Helical" evidence="6">
    <location>
        <begin position="79"/>
        <end position="98"/>
    </location>
</feature>
<dbReference type="GO" id="GO:0012505">
    <property type="term" value="C:endomembrane system"/>
    <property type="evidence" value="ECO:0007669"/>
    <property type="project" value="UniProtKB-SubCell"/>
</dbReference>
<feature type="transmembrane region" description="Helical" evidence="6">
    <location>
        <begin position="270"/>
        <end position="290"/>
    </location>
</feature>
<dbReference type="SUPFAM" id="SSF103473">
    <property type="entry name" value="MFS general substrate transporter"/>
    <property type="match status" value="2"/>
</dbReference>
<feature type="transmembrane region" description="Helical" evidence="6">
    <location>
        <begin position="145"/>
        <end position="168"/>
    </location>
</feature>
<feature type="transmembrane region" description="Helical" evidence="6">
    <location>
        <begin position="7"/>
        <end position="26"/>
    </location>
</feature>
<evidence type="ECO:0000256" key="4">
    <source>
        <dbReference type="ARBA" id="ARBA00022989"/>
    </source>
</evidence>
<evidence type="ECO:0000256" key="1">
    <source>
        <dbReference type="ARBA" id="ARBA00004127"/>
    </source>
</evidence>
<accession>A0A381NR12</accession>
<keyword evidence="5 6" id="KW-0472">Membrane</keyword>
<evidence type="ECO:0000256" key="5">
    <source>
        <dbReference type="ARBA" id="ARBA00023136"/>
    </source>
</evidence>
<evidence type="ECO:0000313" key="7">
    <source>
        <dbReference type="EMBL" id="SUZ57045.1"/>
    </source>
</evidence>
<sequence>MYDWANSGYATSGLAAFFPVYYVLLFKDSLGEEATLWGINFTGSSSWSMGLAISTLVVALSSPLLGVIADRIPIKKTLLWAYTIAGCLFAVLGFFSAYTSHPWAWLLGTFILGNIGFAGGLVIYNSFLPHIAPRHLLDDVSSRGYAYGYVGGGLLLLLHVIVLVLTSQSDHTDLILRLCIASVGLWWFAWSLWALKTIPEPEIFNKIEGLTISGAPKVALSELRKTFKELIRFRVILIYLAAYLLFNDGIQTVMGIATAFATDALKIDQMFIILSLLIIQFVAAPSAMAFSKLASIWNTKKSLYIALAGWIVIVLFGVAIIPLEPNKHSDFDYQLTYNEAKSEYLLEQMPELSNSKMDTAWGIEIGELELGQSLSSTAAKKLGEKILTSDNSQYSISISGGSLNETTIVGLYHRSKLGKGALDWWPDLIRNSLWIPLGLTAELQWIILGISVGLVMGGSQALARSLFAQITPETRSGEFFSFFGFMSRASSVFGPMLYVVVTAMFDTRMAVASILSIIIAGTGILRWVDVEKGVIVAQEEDQKQRT</sequence>
<dbReference type="AlphaFoldDB" id="A0A381NR12"/>
<keyword evidence="2" id="KW-0813">Transport</keyword>
<dbReference type="PANTHER" id="PTHR23519">
    <property type="entry name" value="AUTOPHAGY-RELATED PROTEIN 22"/>
    <property type="match status" value="1"/>
</dbReference>
<dbReference type="InterPro" id="IPR024671">
    <property type="entry name" value="Atg22-like"/>
</dbReference>
<evidence type="ECO:0008006" key="8">
    <source>
        <dbReference type="Google" id="ProtNLM"/>
    </source>
</evidence>
<feature type="transmembrane region" description="Helical" evidence="6">
    <location>
        <begin position="174"/>
        <end position="195"/>
    </location>
</feature>
<reference evidence="7" key="1">
    <citation type="submission" date="2018-05" db="EMBL/GenBank/DDBJ databases">
        <authorList>
            <person name="Lanie J.A."/>
            <person name="Ng W.-L."/>
            <person name="Kazmierczak K.M."/>
            <person name="Andrzejewski T.M."/>
            <person name="Davidsen T.M."/>
            <person name="Wayne K.J."/>
            <person name="Tettelin H."/>
            <person name="Glass J.I."/>
            <person name="Rusch D."/>
            <person name="Podicherti R."/>
            <person name="Tsui H.-C.T."/>
            <person name="Winkler M.E."/>
        </authorList>
    </citation>
    <scope>NUCLEOTIDE SEQUENCE</scope>
</reference>
<feature type="transmembrane region" description="Helical" evidence="6">
    <location>
        <begin position="46"/>
        <end position="67"/>
    </location>
</feature>
<dbReference type="InterPro" id="IPR050495">
    <property type="entry name" value="ATG22/LtaA_families"/>
</dbReference>